<name>A0A7C8N1N6_9PEZI</name>
<dbReference type="EMBL" id="WUBL01000018">
    <property type="protein sequence ID" value="KAF2970934.1"/>
    <property type="molecule type" value="Genomic_DNA"/>
</dbReference>
<dbReference type="Proteomes" id="UP000481858">
    <property type="component" value="Unassembled WGS sequence"/>
</dbReference>
<dbReference type="AlphaFoldDB" id="A0A7C8N1N6"/>
<dbReference type="OrthoDB" id="4747402at2759"/>
<evidence type="ECO:0000313" key="1">
    <source>
        <dbReference type="EMBL" id="KAF2970934.1"/>
    </source>
</evidence>
<sequence>MPATPRHSGPGSINSRSDWDQLCEITARRILRNGFEIEYLHAMTSVQIGAELGTGVVLVVAAGAKSVRHVKHTDPGVSEGLRDMANDGMSGRLLIYGLAFYFTPTGL</sequence>
<evidence type="ECO:0000313" key="2">
    <source>
        <dbReference type="Proteomes" id="UP000481858"/>
    </source>
</evidence>
<organism evidence="1 2">
    <name type="scientific">Xylaria multiplex</name>
    <dbReference type="NCBI Taxonomy" id="323545"/>
    <lineage>
        <taxon>Eukaryota</taxon>
        <taxon>Fungi</taxon>
        <taxon>Dikarya</taxon>
        <taxon>Ascomycota</taxon>
        <taxon>Pezizomycotina</taxon>
        <taxon>Sordariomycetes</taxon>
        <taxon>Xylariomycetidae</taxon>
        <taxon>Xylariales</taxon>
        <taxon>Xylariaceae</taxon>
        <taxon>Xylaria</taxon>
    </lineage>
</organism>
<keyword evidence="2" id="KW-1185">Reference proteome</keyword>
<protein>
    <submittedName>
        <fullName evidence="1">Uncharacterized protein</fullName>
    </submittedName>
</protein>
<comment type="caution">
    <text evidence="1">The sequence shown here is derived from an EMBL/GenBank/DDBJ whole genome shotgun (WGS) entry which is preliminary data.</text>
</comment>
<proteinExistence type="predicted"/>
<gene>
    <name evidence="1" type="ORF">GQX73_g2645</name>
</gene>
<accession>A0A7C8N1N6</accession>
<reference evidence="1 2" key="1">
    <citation type="submission" date="2019-12" db="EMBL/GenBank/DDBJ databases">
        <title>Draft genome sequence of the ascomycete Xylaria multiplex DSM 110363.</title>
        <authorList>
            <person name="Buettner E."/>
            <person name="Kellner H."/>
        </authorList>
    </citation>
    <scope>NUCLEOTIDE SEQUENCE [LARGE SCALE GENOMIC DNA]</scope>
    <source>
        <strain evidence="1 2">DSM 110363</strain>
    </source>
</reference>
<dbReference type="InParanoid" id="A0A7C8N1N6"/>